<name>A0A918NMQ8_9ACTN</name>
<sequence>MPMITAHAPGTSVRPMAPARTPWLIGLPFRSAADVVRRYYVVHEAKDRPHAVRVALERASGEQDRPAHQEPLVRTELIEVQQISRDALGRPNLVPWP</sequence>
<reference evidence="1" key="1">
    <citation type="journal article" date="2014" name="Int. J. Syst. Evol. Microbiol.">
        <title>Complete genome sequence of Corynebacterium casei LMG S-19264T (=DSM 44701T), isolated from a smear-ripened cheese.</title>
        <authorList>
            <consortium name="US DOE Joint Genome Institute (JGI-PGF)"/>
            <person name="Walter F."/>
            <person name="Albersmeier A."/>
            <person name="Kalinowski J."/>
            <person name="Ruckert C."/>
        </authorList>
    </citation>
    <scope>NUCLEOTIDE SEQUENCE</scope>
    <source>
        <strain evidence="1">JCM 4956</strain>
    </source>
</reference>
<keyword evidence="2" id="KW-1185">Reference proteome</keyword>
<gene>
    <name evidence="1" type="ORF">GCM10010515_56460</name>
</gene>
<evidence type="ECO:0000313" key="1">
    <source>
        <dbReference type="EMBL" id="GGX81541.1"/>
    </source>
</evidence>
<accession>A0A918NMQ8</accession>
<proteinExistence type="predicted"/>
<protein>
    <submittedName>
        <fullName evidence="1">Uncharacterized protein</fullName>
    </submittedName>
</protein>
<dbReference type="Proteomes" id="UP000645555">
    <property type="component" value="Unassembled WGS sequence"/>
</dbReference>
<reference evidence="1" key="2">
    <citation type="submission" date="2020-09" db="EMBL/GenBank/DDBJ databases">
        <authorList>
            <person name="Sun Q."/>
            <person name="Ohkuma M."/>
        </authorList>
    </citation>
    <scope>NUCLEOTIDE SEQUENCE</scope>
    <source>
        <strain evidence="1">JCM 4956</strain>
    </source>
</reference>
<dbReference type="AlphaFoldDB" id="A0A918NMQ8"/>
<organism evidence="1 2">
    <name type="scientific">Streptomyces fructofermentans</name>
    <dbReference type="NCBI Taxonomy" id="152141"/>
    <lineage>
        <taxon>Bacteria</taxon>
        <taxon>Bacillati</taxon>
        <taxon>Actinomycetota</taxon>
        <taxon>Actinomycetes</taxon>
        <taxon>Kitasatosporales</taxon>
        <taxon>Streptomycetaceae</taxon>
        <taxon>Streptomyces</taxon>
    </lineage>
</organism>
<dbReference type="EMBL" id="BMWD01000023">
    <property type="protein sequence ID" value="GGX81541.1"/>
    <property type="molecule type" value="Genomic_DNA"/>
</dbReference>
<evidence type="ECO:0000313" key="2">
    <source>
        <dbReference type="Proteomes" id="UP000645555"/>
    </source>
</evidence>
<comment type="caution">
    <text evidence="1">The sequence shown here is derived from an EMBL/GenBank/DDBJ whole genome shotgun (WGS) entry which is preliminary data.</text>
</comment>